<dbReference type="GO" id="GO:0035861">
    <property type="term" value="C:site of double-strand break"/>
    <property type="evidence" value="ECO:0007669"/>
    <property type="project" value="TreeGrafter"/>
</dbReference>
<evidence type="ECO:0000313" key="4">
    <source>
        <dbReference type="Proteomes" id="UP001420932"/>
    </source>
</evidence>
<protein>
    <recommendedName>
        <fullName evidence="5">Checkpoint protein</fullName>
    </recommendedName>
</protein>
<dbReference type="Proteomes" id="UP001420932">
    <property type="component" value="Unassembled WGS sequence"/>
</dbReference>
<dbReference type="GO" id="GO:0000724">
    <property type="term" value="P:double-strand break repair via homologous recombination"/>
    <property type="evidence" value="ECO:0007669"/>
    <property type="project" value="TreeGrafter"/>
</dbReference>
<dbReference type="GO" id="GO:0031573">
    <property type="term" value="P:mitotic intra-S DNA damage checkpoint signaling"/>
    <property type="evidence" value="ECO:0007669"/>
    <property type="project" value="TreeGrafter"/>
</dbReference>
<comment type="caution">
    <text evidence="3">The sequence shown here is derived from an EMBL/GenBank/DDBJ whole genome shotgun (WGS) entry which is preliminary data.</text>
</comment>
<evidence type="ECO:0000256" key="1">
    <source>
        <dbReference type="ARBA" id="ARBA00004123"/>
    </source>
</evidence>
<dbReference type="PANTHER" id="PTHR12900:SF0">
    <property type="entry name" value="CHECKPOINT PROTEIN"/>
    <property type="match status" value="1"/>
</dbReference>
<dbReference type="Pfam" id="PF04005">
    <property type="entry name" value="Hus1"/>
    <property type="match status" value="1"/>
</dbReference>
<keyword evidence="4" id="KW-1185">Reference proteome</keyword>
<dbReference type="GO" id="GO:0044778">
    <property type="term" value="P:meiotic DNA integrity checkpoint signaling"/>
    <property type="evidence" value="ECO:0007669"/>
    <property type="project" value="TreeGrafter"/>
</dbReference>
<keyword evidence="2" id="KW-0539">Nucleus</keyword>
<organism evidence="3 4">
    <name type="scientific">Stephania yunnanensis</name>
    <dbReference type="NCBI Taxonomy" id="152371"/>
    <lineage>
        <taxon>Eukaryota</taxon>
        <taxon>Viridiplantae</taxon>
        <taxon>Streptophyta</taxon>
        <taxon>Embryophyta</taxon>
        <taxon>Tracheophyta</taxon>
        <taxon>Spermatophyta</taxon>
        <taxon>Magnoliopsida</taxon>
        <taxon>Ranunculales</taxon>
        <taxon>Menispermaceae</taxon>
        <taxon>Menispermoideae</taxon>
        <taxon>Cissampelideae</taxon>
        <taxon>Stephania</taxon>
    </lineage>
</organism>
<dbReference type="AlphaFoldDB" id="A0AAP0QC54"/>
<sequence length="413" mass="45591">MFFILTSQSHSPPPQPQDLSLLLMRVHFGSGTSLIDDLFVDRGHDLKSLEYLVGMRCVLFRAPLISLIHNDLDPQDADTWRSMRISKRPSSAHFCRTSERRMKFKASLTNHGIQILEKRFLQALDKIGKTWHIYLTPDHFIFLHNLLSFDGIQSVAQFAKQALFSDYRIASQTGNRIAFTLDLPLFYSALRGSASVCAAGRANGVHVRLAKKQTNSNGPNMPFLTFETQGGNSTVIHDVPISSPLSPGDIMELQSALENAQEIPATLVQVPNLAKMQNFVERHKNIGDILKVSVTQYGDLLIEVATTLAVAGAAYCNLGVLGVHVDAPAESQAMKVRARMELALERGEALSAELKLKHFAKSLQCCLSEPDSAFLGIAPQAGCLTVIFQFFIPGTHQTDKSISLHCRLPVLET</sequence>
<evidence type="ECO:0000313" key="3">
    <source>
        <dbReference type="EMBL" id="KAK9170621.1"/>
    </source>
</evidence>
<name>A0AAP0QC54_9MAGN</name>
<dbReference type="EMBL" id="JBBNAF010000001">
    <property type="protein sequence ID" value="KAK9170621.1"/>
    <property type="molecule type" value="Genomic_DNA"/>
</dbReference>
<dbReference type="GO" id="GO:0030896">
    <property type="term" value="C:checkpoint clamp complex"/>
    <property type="evidence" value="ECO:0007669"/>
    <property type="project" value="InterPro"/>
</dbReference>
<accession>A0AAP0QC54</accession>
<comment type="subcellular location">
    <subcellularLocation>
        <location evidence="1">Nucleus</location>
    </subcellularLocation>
</comment>
<dbReference type="GO" id="GO:0033314">
    <property type="term" value="P:mitotic DNA replication checkpoint signaling"/>
    <property type="evidence" value="ECO:0007669"/>
    <property type="project" value="TreeGrafter"/>
</dbReference>
<gene>
    <name evidence="3" type="ORF">Syun_002761</name>
</gene>
<reference evidence="3 4" key="1">
    <citation type="submission" date="2024-01" db="EMBL/GenBank/DDBJ databases">
        <title>Genome assemblies of Stephania.</title>
        <authorList>
            <person name="Yang L."/>
        </authorList>
    </citation>
    <scope>NUCLEOTIDE SEQUENCE [LARGE SCALE GENOMIC DNA]</scope>
    <source>
        <strain evidence="3">YNDBR</strain>
        <tissue evidence="3">Leaf</tissue>
    </source>
</reference>
<dbReference type="GO" id="GO:0000723">
    <property type="term" value="P:telomere maintenance"/>
    <property type="evidence" value="ECO:0007669"/>
    <property type="project" value="TreeGrafter"/>
</dbReference>
<evidence type="ECO:0008006" key="5">
    <source>
        <dbReference type="Google" id="ProtNLM"/>
    </source>
</evidence>
<evidence type="ECO:0000256" key="2">
    <source>
        <dbReference type="ARBA" id="ARBA00023242"/>
    </source>
</evidence>
<dbReference type="PANTHER" id="PTHR12900">
    <property type="entry name" value="MITOTIC AND DNA DAMAGE CHECKPOINT PROTEIN HUS1"/>
    <property type="match status" value="1"/>
</dbReference>
<proteinExistence type="predicted"/>
<dbReference type="GO" id="GO:0006289">
    <property type="term" value="P:nucleotide-excision repair"/>
    <property type="evidence" value="ECO:0007669"/>
    <property type="project" value="TreeGrafter"/>
</dbReference>
<dbReference type="InterPro" id="IPR007150">
    <property type="entry name" value="HUS1/Mec3"/>
</dbReference>
<dbReference type="Gene3D" id="3.70.10.10">
    <property type="match status" value="1"/>
</dbReference>